<proteinExistence type="predicted"/>
<dbReference type="PANTHER" id="PTHR37816:SF2">
    <property type="entry name" value="DNA TOPOLOGY MODULATION PROTEIN FLAR-RELATED PROTEIN"/>
    <property type="match status" value="1"/>
</dbReference>
<evidence type="ECO:0008006" key="3">
    <source>
        <dbReference type="Google" id="ProtNLM"/>
    </source>
</evidence>
<evidence type="ECO:0000313" key="1">
    <source>
        <dbReference type="EMBL" id="BCJ98025.1"/>
    </source>
</evidence>
<dbReference type="Gene3D" id="3.40.50.300">
    <property type="entry name" value="P-loop containing nucleotide triphosphate hydrolases"/>
    <property type="match status" value="1"/>
</dbReference>
<name>A0A7I8DLX3_9FIRM</name>
<dbReference type="KEGG" id="acht:bsdcttw_10660"/>
<dbReference type="Pfam" id="PF13238">
    <property type="entry name" value="AAA_18"/>
    <property type="match status" value="1"/>
</dbReference>
<dbReference type="Proteomes" id="UP000515703">
    <property type="component" value="Chromosome"/>
</dbReference>
<dbReference type="EMBL" id="AP023368">
    <property type="protein sequence ID" value="BCJ98025.1"/>
    <property type="molecule type" value="Genomic_DNA"/>
</dbReference>
<dbReference type="AlphaFoldDB" id="A0A7I8DLX3"/>
<keyword evidence="2" id="KW-1185">Reference proteome</keyword>
<protein>
    <recommendedName>
        <fullName evidence="3">Shikimate kinase</fullName>
    </recommendedName>
</protein>
<reference evidence="1 2" key="2">
    <citation type="submission" date="2020-08" db="EMBL/GenBank/DDBJ databases">
        <authorList>
            <person name="Ueki A."/>
            <person name="Tonouchi A."/>
        </authorList>
    </citation>
    <scope>NUCLEOTIDE SEQUENCE [LARGE SCALE GENOMIC DNA]</scope>
    <source>
        <strain evidence="1 2">CTTW</strain>
    </source>
</reference>
<reference evidence="1 2" key="1">
    <citation type="submission" date="2020-08" db="EMBL/GenBank/DDBJ databases">
        <title>Draft genome sequencing of an Anaerocolumna strain isolated from anoxic soil subjected to BSD treatment.</title>
        <authorList>
            <person name="Uek A."/>
            <person name="Tonouchi A."/>
        </authorList>
    </citation>
    <scope>NUCLEOTIDE SEQUENCE [LARGE SCALE GENOMIC DNA]</scope>
    <source>
        <strain evidence="1 2">CTTW</strain>
    </source>
</reference>
<accession>A0A7I8DLX3</accession>
<organism evidence="1 2">
    <name type="scientific">Anaerocolumna chitinilytica</name>
    <dbReference type="NCBI Taxonomy" id="1727145"/>
    <lineage>
        <taxon>Bacteria</taxon>
        <taxon>Bacillati</taxon>
        <taxon>Bacillota</taxon>
        <taxon>Clostridia</taxon>
        <taxon>Lachnospirales</taxon>
        <taxon>Lachnospiraceae</taxon>
        <taxon>Anaerocolumna</taxon>
    </lineage>
</organism>
<gene>
    <name evidence="1" type="ORF">bsdcttw_10660</name>
</gene>
<dbReference type="InterPro" id="IPR027417">
    <property type="entry name" value="P-loop_NTPase"/>
</dbReference>
<dbReference type="RefSeq" id="WP_185258385.1">
    <property type="nucleotide sequence ID" value="NZ_AP023368.1"/>
</dbReference>
<sequence>MANKIIHIYGASGSGTSTLGKYIRDMLGYFFMDTDDYFWQPTNPPYTKKRNIAERLAMIKSDFGKADNVVISGSLVDWGDELIPLFTLAIRLKTDTNIRMERLKRREREHFGSRIDFGGDMYQDHIDFLEYANVYDNGDLGMRSKAKHDEWEKLLRCKNITLDGNDSLEYNLEIVKRFI</sequence>
<dbReference type="PANTHER" id="PTHR37816">
    <property type="entry name" value="YALI0E33011P"/>
    <property type="match status" value="1"/>
</dbReference>
<evidence type="ECO:0000313" key="2">
    <source>
        <dbReference type="Proteomes" id="UP000515703"/>
    </source>
</evidence>
<dbReference type="SUPFAM" id="SSF52540">
    <property type="entry name" value="P-loop containing nucleoside triphosphate hydrolases"/>
    <property type="match status" value="1"/>
</dbReference>
<dbReference type="InterPro" id="IPR052922">
    <property type="entry name" value="Cytidylate_Kinase-2"/>
</dbReference>